<dbReference type="Proteomes" id="UP000789595">
    <property type="component" value="Unassembled WGS sequence"/>
</dbReference>
<keyword evidence="3" id="KW-1185">Reference proteome</keyword>
<organism evidence="2 3">
    <name type="scientific">Pelagomonas calceolata</name>
    <dbReference type="NCBI Taxonomy" id="35677"/>
    <lineage>
        <taxon>Eukaryota</taxon>
        <taxon>Sar</taxon>
        <taxon>Stramenopiles</taxon>
        <taxon>Ochrophyta</taxon>
        <taxon>Pelagophyceae</taxon>
        <taxon>Pelagomonadales</taxon>
        <taxon>Pelagomonadaceae</taxon>
        <taxon>Pelagomonas</taxon>
    </lineage>
</organism>
<evidence type="ECO:0000313" key="3">
    <source>
        <dbReference type="Proteomes" id="UP000789595"/>
    </source>
</evidence>
<gene>
    <name evidence="2" type="ORF">PECAL_6P15340</name>
</gene>
<accession>A0A8J2X481</accession>
<dbReference type="EMBL" id="CAKKNE010000006">
    <property type="protein sequence ID" value="CAH0379897.1"/>
    <property type="molecule type" value="Genomic_DNA"/>
</dbReference>
<feature type="chain" id="PRO_5035327482" description="Secreted protein" evidence="1">
    <location>
        <begin position="19"/>
        <end position="245"/>
    </location>
</feature>
<evidence type="ECO:0008006" key="4">
    <source>
        <dbReference type="Google" id="ProtNLM"/>
    </source>
</evidence>
<feature type="signal peptide" evidence="1">
    <location>
        <begin position="1"/>
        <end position="18"/>
    </location>
</feature>
<evidence type="ECO:0000256" key="1">
    <source>
        <dbReference type="SAM" id="SignalP"/>
    </source>
</evidence>
<protein>
    <recommendedName>
        <fullName evidence="4">Secreted protein</fullName>
    </recommendedName>
</protein>
<evidence type="ECO:0000313" key="2">
    <source>
        <dbReference type="EMBL" id="CAH0379897.1"/>
    </source>
</evidence>
<dbReference type="AlphaFoldDB" id="A0A8J2X481"/>
<sequence>MMMRWLVCLFMLAFGVRAWQVGPAAQRLAVSSARGAGRGAAEQAGADAIAATDAIAAEDARLCAEARAATEAGDQAAARIAWAELEDVRSRAARMPCKAPKPNAELLRLVDKLGQSRRYIAYLKLHRTELRRLSTRTVLARRAAEVPLADLAPPLTRPTESPEARSAVEALIREAEAENTAVAWEAVEEVLARDNSVACAPSLDDEGTVEDDLINLEVELALEHLEALACRAEMSGAFSSLRRQV</sequence>
<proteinExistence type="predicted"/>
<keyword evidence="1" id="KW-0732">Signal</keyword>
<name>A0A8J2X481_9STRA</name>
<reference evidence="2" key="1">
    <citation type="submission" date="2021-11" db="EMBL/GenBank/DDBJ databases">
        <authorList>
            <consortium name="Genoscope - CEA"/>
            <person name="William W."/>
        </authorList>
    </citation>
    <scope>NUCLEOTIDE SEQUENCE</scope>
</reference>
<comment type="caution">
    <text evidence="2">The sequence shown here is derived from an EMBL/GenBank/DDBJ whole genome shotgun (WGS) entry which is preliminary data.</text>
</comment>